<dbReference type="SUPFAM" id="SSF54695">
    <property type="entry name" value="POZ domain"/>
    <property type="match status" value="1"/>
</dbReference>
<protein>
    <recommendedName>
        <fullName evidence="7">TAZ-type domain-containing protein</fullName>
    </recommendedName>
</protein>
<keyword evidence="3" id="KW-0863">Zinc-finger</keyword>
<keyword evidence="4" id="KW-0833">Ubl conjugation pathway</keyword>
<dbReference type="GO" id="GO:0009751">
    <property type="term" value="P:response to salicylic acid"/>
    <property type="evidence" value="ECO:0007669"/>
    <property type="project" value="UniProtKB-ARBA"/>
</dbReference>
<evidence type="ECO:0000256" key="2">
    <source>
        <dbReference type="ARBA" id="ARBA00022723"/>
    </source>
</evidence>
<dbReference type="HOGENOM" id="CLU_037906_0_0_1"/>
<dbReference type="GO" id="GO:0005516">
    <property type="term" value="F:calmodulin binding"/>
    <property type="evidence" value="ECO:0007669"/>
    <property type="project" value="UniProtKB-ARBA"/>
</dbReference>
<dbReference type="FunFam" id="1.20.1020.10:FF:000004">
    <property type="entry name" value="BTB/POZ and TAZ domain-containing protein 2"/>
    <property type="match status" value="1"/>
</dbReference>
<reference evidence="9" key="1">
    <citation type="journal article" date="2013" name="Science">
        <title>The Amborella genome and the evolution of flowering plants.</title>
        <authorList>
            <consortium name="Amborella Genome Project"/>
        </authorList>
    </citation>
    <scope>NUCLEOTIDE SEQUENCE [LARGE SCALE GENOMIC DNA]</scope>
</reference>
<dbReference type="Pfam" id="PF00651">
    <property type="entry name" value="BTB"/>
    <property type="match status" value="1"/>
</dbReference>
<comment type="pathway">
    <text evidence="1">Protein modification; protein ubiquitination.</text>
</comment>
<keyword evidence="5" id="KW-0862">Zinc</keyword>
<dbReference type="InterPro" id="IPR000210">
    <property type="entry name" value="BTB/POZ_dom"/>
</dbReference>
<evidence type="ECO:0000313" key="8">
    <source>
        <dbReference type="EMBL" id="ERN13690.1"/>
    </source>
</evidence>
<dbReference type="GO" id="GO:0009725">
    <property type="term" value="P:response to hormone"/>
    <property type="evidence" value="ECO:0007669"/>
    <property type="project" value="UniProtKB-ARBA"/>
</dbReference>
<dbReference type="OMA" id="KRRQMSC"/>
<dbReference type="InterPro" id="IPR044513">
    <property type="entry name" value="BT1/2/3/4/5"/>
</dbReference>
<proteinExistence type="predicted"/>
<feature type="region of interest" description="Disordered" evidence="6">
    <location>
        <begin position="330"/>
        <end position="350"/>
    </location>
</feature>
<dbReference type="eggNOG" id="KOG1778">
    <property type="taxonomic scope" value="Eukaryota"/>
</dbReference>
<dbReference type="SMART" id="SM00551">
    <property type="entry name" value="ZnF_TAZ"/>
    <property type="match status" value="1"/>
</dbReference>
<dbReference type="Gene3D" id="1.20.1020.10">
    <property type="entry name" value="TAZ domain"/>
    <property type="match status" value="1"/>
</dbReference>
<dbReference type="Gramene" id="ERN13690">
    <property type="protein sequence ID" value="ERN13690"/>
    <property type="gene ID" value="AMTR_s00049p00138770"/>
</dbReference>
<dbReference type="AlphaFoldDB" id="W1Q0U5"/>
<feature type="domain" description="TAZ-type" evidence="7">
    <location>
        <begin position="200"/>
        <end position="298"/>
    </location>
</feature>
<dbReference type="CDD" id="cd14733">
    <property type="entry name" value="BACK"/>
    <property type="match status" value="1"/>
</dbReference>
<dbReference type="Gene3D" id="3.30.710.10">
    <property type="entry name" value="Potassium Channel Kv1.1, Chain A"/>
    <property type="match status" value="1"/>
</dbReference>
<dbReference type="PANTHER" id="PTHR46287:SF4">
    <property type="entry name" value="BTB_POZ AND TAZ DOMAIN-CONTAINING PROTEIN 2"/>
    <property type="match status" value="1"/>
</dbReference>
<dbReference type="GO" id="GO:0005634">
    <property type="term" value="C:nucleus"/>
    <property type="evidence" value="ECO:0000318"/>
    <property type="project" value="GO_Central"/>
</dbReference>
<dbReference type="SUPFAM" id="SSF57933">
    <property type="entry name" value="TAZ domain"/>
    <property type="match status" value="1"/>
</dbReference>
<dbReference type="GO" id="GO:0006355">
    <property type="term" value="P:regulation of DNA-templated transcription"/>
    <property type="evidence" value="ECO:0007669"/>
    <property type="project" value="UniProtKB-ARBA"/>
</dbReference>
<dbReference type="STRING" id="13333.W1Q0U5"/>
<dbReference type="SMART" id="SM00225">
    <property type="entry name" value="BTB"/>
    <property type="match status" value="1"/>
</dbReference>
<dbReference type="Pfam" id="PF02135">
    <property type="entry name" value="zf-TAZ"/>
    <property type="match status" value="1"/>
</dbReference>
<feature type="compositionally biased region" description="Basic and acidic residues" evidence="6">
    <location>
        <begin position="333"/>
        <end position="350"/>
    </location>
</feature>
<evidence type="ECO:0000313" key="9">
    <source>
        <dbReference type="Proteomes" id="UP000017836"/>
    </source>
</evidence>
<evidence type="ECO:0000256" key="6">
    <source>
        <dbReference type="SAM" id="MobiDB-lite"/>
    </source>
</evidence>
<dbReference type="OrthoDB" id="6359816at2759"/>
<name>W1Q0U5_AMBTC</name>
<dbReference type="FunFam" id="1.25.40.420:FF:000012">
    <property type="entry name" value="BTB/POZ and TAZ domain-containing protein 2"/>
    <property type="match status" value="1"/>
</dbReference>
<dbReference type="GO" id="GO:0042542">
    <property type="term" value="P:response to hydrogen peroxide"/>
    <property type="evidence" value="ECO:0007669"/>
    <property type="project" value="UniProtKB-ARBA"/>
</dbReference>
<dbReference type="InterPro" id="IPR035898">
    <property type="entry name" value="TAZ_dom_sf"/>
</dbReference>
<dbReference type="KEGG" id="atr:18441936"/>
<gene>
    <name evidence="8" type="ORF">AMTR_s00049p00138770</name>
</gene>
<dbReference type="EMBL" id="KI392567">
    <property type="protein sequence ID" value="ERN13690.1"/>
    <property type="molecule type" value="Genomic_DNA"/>
</dbReference>
<organism evidence="8 9">
    <name type="scientific">Amborella trichopoda</name>
    <dbReference type="NCBI Taxonomy" id="13333"/>
    <lineage>
        <taxon>Eukaryota</taxon>
        <taxon>Viridiplantae</taxon>
        <taxon>Streptophyta</taxon>
        <taxon>Embryophyta</taxon>
        <taxon>Tracheophyta</taxon>
        <taxon>Spermatophyta</taxon>
        <taxon>Magnoliopsida</taxon>
        <taxon>Amborellales</taxon>
        <taxon>Amborellaceae</taxon>
        <taxon>Amborella</taxon>
    </lineage>
</organism>
<dbReference type="InterPro" id="IPR011333">
    <property type="entry name" value="SKP1/BTB/POZ_sf"/>
</dbReference>
<dbReference type="Proteomes" id="UP000017836">
    <property type="component" value="Unassembled WGS sequence"/>
</dbReference>
<dbReference type="InterPro" id="IPR000197">
    <property type="entry name" value="Znf_TAZ"/>
</dbReference>
<evidence type="ECO:0000256" key="3">
    <source>
        <dbReference type="ARBA" id="ARBA00022771"/>
    </source>
</evidence>
<dbReference type="PROSITE" id="PS50134">
    <property type="entry name" value="ZF_TAZ"/>
    <property type="match status" value="1"/>
</dbReference>
<dbReference type="GO" id="GO:0008270">
    <property type="term" value="F:zinc ion binding"/>
    <property type="evidence" value="ECO:0007669"/>
    <property type="project" value="UniProtKB-KW"/>
</dbReference>
<evidence type="ECO:0000259" key="7">
    <source>
        <dbReference type="PROSITE" id="PS50134"/>
    </source>
</evidence>
<keyword evidence="9" id="KW-1185">Reference proteome</keyword>
<sequence>MEKPLRPHDISTFDADSCKRIAQGPVADVQIVTSDGHSIASHSRILAFASPVLENLVGRPQRNEGLKTISIPGVPHGAVHAFIGFLSTLRCMEGEMEKYGVHLLVLSHAFSVPQLKRICTRALAELLTVDNVVDVLQLARQCDAPSLYLRCMKLISKDFKKVEGSEGWKFMQDNDPWLELEILQVLSEEEHREKRRQRHKEEQKIYLQLSEAMESLLHICTEGCSTIGPYDRELNVKKGPCKYQTCEGLERLIRHFAGCKKKVGGGCPHCRRLWQLLELHSRICEQSATCKVPLCMHFKLKIQFQSKKDEERWKLLVRKVVSAKAISSLSKRKREEELHNFGERPCPRDA</sequence>
<accession>W1Q0U5</accession>
<evidence type="ECO:0000256" key="4">
    <source>
        <dbReference type="ARBA" id="ARBA00022786"/>
    </source>
</evidence>
<dbReference type="Gene3D" id="1.25.40.420">
    <property type="match status" value="1"/>
</dbReference>
<evidence type="ECO:0000256" key="5">
    <source>
        <dbReference type="ARBA" id="ARBA00022833"/>
    </source>
</evidence>
<dbReference type="PANTHER" id="PTHR46287">
    <property type="entry name" value="BTB/POZ AND TAZ DOMAIN-CONTAINING PROTEIN 3-RELATED"/>
    <property type="match status" value="1"/>
</dbReference>
<evidence type="ECO:0000256" key="1">
    <source>
        <dbReference type="ARBA" id="ARBA00004906"/>
    </source>
</evidence>
<keyword evidence="2" id="KW-0479">Metal-binding</keyword>